<dbReference type="PANTHER" id="PTHR43335">
    <property type="entry name" value="ABC TRANSPORTER, ATP-BINDING PROTEIN"/>
    <property type="match status" value="1"/>
</dbReference>
<keyword evidence="4" id="KW-0067">ATP-binding</keyword>
<keyword evidence="7" id="KW-1185">Reference proteome</keyword>
<evidence type="ECO:0000256" key="4">
    <source>
        <dbReference type="ARBA" id="ARBA00022840"/>
    </source>
</evidence>
<evidence type="ECO:0000256" key="2">
    <source>
        <dbReference type="ARBA" id="ARBA00022448"/>
    </source>
</evidence>
<sequence>MIEVTNVTKTHGPITSADQVSFTAEAGVVTGLLGPNGAGKSSVMRIICDLDRADAGRATVCGRRYREHPIPMLIAGAQFEGSGAHPSRRAIDHLRWIARTNRLSDTRVTEVLDLVDLQPRDWKRRVREYSLGMQQRLGIASALLGDPQVVIFDEPANGLDPIGIQWLRGLLTGLARDGKTVLLSSHLMGETEMIADRVVLMDRSRVIGEGEVSALVKAHGNLEKAFFERLELSRQQGSNTGDAR</sequence>
<keyword evidence="2" id="KW-0813">Transport</keyword>
<dbReference type="Gene3D" id="3.40.50.300">
    <property type="entry name" value="P-loop containing nucleotide triphosphate hydrolases"/>
    <property type="match status" value="1"/>
</dbReference>
<feature type="domain" description="ABC transporter" evidence="5">
    <location>
        <begin position="2"/>
        <end position="228"/>
    </location>
</feature>
<gene>
    <name evidence="6" type="ORF">KACC15558_17960</name>
</gene>
<dbReference type="SMART" id="SM00382">
    <property type="entry name" value="AAA"/>
    <property type="match status" value="1"/>
</dbReference>
<organism evidence="6 7">
    <name type="scientific">Brevibacterium ammoniilyticum</name>
    <dbReference type="NCBI Taxonomy" id="1046555"/>
    <lineage>
        <taxon>Bacteria</taxon>
        <taxon>Bacillati</taxon>
        <taxon>Actinomycetota</taxon>
        <taxon>Actinomycetes</taxon>
        <taxon>Micrococcales</taxon>
        <taxon>Brevibacteriaceae</taxon>
        <taxon>Brevibacterium</taxon>
    </lineage>
</organism>
<proteinExistence type="inferred from homology"/>
<dbReference type="PROSITE" id="PS50893">
    <property type="entry name" value="ABC_TRANSPORTER_2"/>
    <property type="match status" value="1"/>
</dbReference>
<comment type="similarity">
    <text evidence="1">Belongs to the ABC transporter superfamily.</text>
</comment>
<dbReference type="PROSITE" id="PS00211">
    <property type="entry name" value="ABC_TRANSPORTER_1"/>
    <property type="match status" value="1"/>
</dbReference>
<evidence type="ECO:0000256" key="3">
    <source>
        <dbReference type="ARBA" id="ARBA00022741"/>
    </source>
</evidence>
<dbReference type="EMBL" id="BAABNP010000006">
    <property type="protein sequence ID" value="GAA5340756.1"/>
    <property type="molecule type" value="Genomic_DNA"/>
</dbReference>
<keyword evidence="3" id="KW-0547">Nucleotide-binding</keyword>
<dbReference type="InterPro" id="IPR003439">
    <property type="entry name" value="ABC_transporter-like_ATP-bd"/>
</dbReference>
<dbReference type="Proteomes" id="UP001498935">
    <property type="component" value="Unassembled WGS sequence"/>
</dbReference>
<dbReference type="InterPro" id="IPR003593">
    <property type="entry name" value="AAA+_ATPase"/>
</dbReference>
<name>A0ABP9U545_9MICO</name>
<dbReference type="InterPro" id="IPR017871">
    <property type="entry name" value="ABC_transporter-like_CS"/>
</dbReference>
<evidence type="ECO:0000256" key="1">
    <source>
        <dbReference type="ARBA" id="ARBA00005417"/>
    </source>
</evidence>
<evidence type="ECO:0000313" key="7">
    <source>
        <dbReference type="Proteomes" id="UP001498935"/>
    </source>
</evidence>
<dbReference type="RefSeq" id="WP_342038021.1">
    <property type="nucleotide sequence ID" value="NZ_BAABBK010000005.1"/>
</dbReference>
<dbReference type="PANTHER" id="PTHR43335:SF4">
    <property type="entry name" value="ABC TRANSPORTER, ATP-BINDING PROTEIN"/>
    <property type="match status" value="1"/>
</dbReference>
<accession>A0ABP9U545</accession>
<reference evidence="6 7" key="1">
    <citation type="submission" date="2024-02" db="EMBL/GenBank/DDBJ databases">
        <title>Characterization of antibiotic resistant novel bacterial strains and their environmental applications.</title>
        <authorList>
            <person name="Manzoor S."/>
            <person name="Abbas S."/>
            <person name="Arshad M."/>
            <person name="Li W.J."/>
            <person name="Ahmed I."/>
        </authorList>
    </citation>
    <scope>NUCLEOTIDE SEQUENCE [LARGE SCALE GENOMIC DNA]</scope>
    <source>
        <strain evidence="6 7">KACC 15558</strain>
    </source>
</reference>
<dbReference type="Pfam" id="PF00005">
    <property type="entry name" value="ABC_tran"/>
    <property type="match status" value="1"/>
</dbReference>
<dbReference type="SUPFAM" id="SSF52540">
    <property type="entry name" value="P-loop containing nucleoside triphosphate hydrolases"/>
    <property type="match status" value="1"/>
</dbReference>
<comment type="caution">
    <text evidence="6">The sequence shown here is derived from an EMBL/GenBank/DDBJ whole genome shotgun (WGS) entry which is preliminary data.</text>
</comment>
<dbReference type="InterPro" id="IPR027417">
    <property type="entry name" value="P-loop_NTPase"/>
</dbReference>
<evidence type="ECO:0000313" key="6">
    <source>
        <dbReference type="EMBL" id="GAA5340756.1"/>
    </source>
</evidence>
<protein>
    <recommendedName>
        <fullName evidence="5">ABC transporter domain-containing protein</fullName>
    </recommendedName>
</protein>
<evidence type="ECO:0000259" key="5">
    <source>
        <dbReference type="PROSITE" id="PS50893"/>
    </source>
</evidence>